<dbReference type="CDD" id="cd13925">
    <property type="entry name" value="RPF"/>
    <property type="match status" value="1"/>
</dbReference>
<proteinExistence type="predicted"/>
<feature type="region of interest" description="Disordered" evidence="3">
    <location>
        <begin position="86"/>
        <end position="143"/>
    </location>
</feature>
<dbReference type="SMR" id="A0A2G7HWP0"/>
<evidence type="ECO:0000259" key="5">
    <source>
        <dbReference type="Pfam" id="PF06737"/>
    </source>
</evidence>
<organism evidence="7 10">
    <name type="scientific">Staphylococcus epidermidis</name>
    <dbReference type="NCBI Taxonomy" id="1282"/>
    <lineage>
        <taxon>Bacteria</taxon>
        <taxon>Bacillati</taxon>
        <taxon>Bacillota</taxon>
        <taxon>Bacilli</taxon>
        <taxon>Bacillales</taxon>
        <taxon>Staphylococcaceae</taxon>
        <taxon>Staphylococcus</taxon>
    </lineage>
</organism>
<name>A0A2G7HWP0_STAEP</name>
<keyword evidence="2" id="KW-0326">Glycosidase</keyword>
<reference evidence="6" key="2">
    <citation type="submission" date="2020-08" db="EMBL/GenBank/DDBJ databases">
        <title>Changes in the skin microbiome associated with squamous cell carcinoma in transplant recipients.</title>
        <authorList>
            <person name="Zaugg J."/>
            <person name="Krueger A."/>
            <person name="Lachner N."/>
        </authorList>
    </citation>
    <scope>NUCLEOTIDE SEQUENCE</scope>
    <source>
        <strain evidence="6">R5988</strain>
    </source>
</reference>
<dbReference type="EMBL" id="PEJG01000014">
    <property type="protein sequence ID" value="PIH09520.1"/>
    <property type="molecule type" value="Genomic_DNA"/>
</dbReference>
<dbReference type="GeneID" id="50018206"/>
<evidence type="ECO:0000256" key="1">
    <source>
        <dbReference type="ARBA" id="ARBA00022801"/>
    </source>
</evidence>
<feature type="signal peptide" evidence="4">
    <location>
        <begin position="1"/>
        <end position="18"/>
    </location>
</feature>
<dbReference type="Proteomes" id="UP000228502">
    <property type="component" value="Unassembled WGS sequence"/>
</dbReference>
<dbReference type="SUPFAM" id="SSF53955">
    <property type="entry name" value="Lysozyme-like"/>
    <property type="match status" value="1"/>
</dbReference>
<gene>
    <name evidence="8" type="ORF">CTJ08_10555</name>
    <name evidence="6" type="ORF">H3963_09705</name>
    <name evidence="7" type="ORF">I3V53_06540</name>
</gene>
<comment type="caution">
    <text evidence="7">The sequence shown here is derived from an EMBL/GenBank/DDBJ whole genome shotgun (WGS) entry which is preliminary data.</text>
</comment>
<dbReference type="EMBL" id="JADPYN010000010">
    <property type="protein sequence ID" value="MBF9303740.1"/>
    <property type="molecule type" value="Genomic_DNA"/>
</dbReference>
<feature type="compositionally biased region" description="Low complexity" evidence="3">
    <location>
        <begin position="89"/>
        <end position="140"/>
    </location>
</feature>
<dbReference type="Proteomes" id="UP000622362">
    <property type="component" value="Unassembled WGS sequence"/>
</dbReference>
<evidence type="ECO:0000313" key="9">
    <source>
        <dbReference type="Proteomes" id="UP000228502"/>
    </source>
</evidence>
<keyword evidence="4" id="KW-0732">Signal</keyword>
<evidence type="ECO:0000313" key="8">
    <source>
        <dbReference type="EMBL" id="PIH09520.1"/>
    </source>
</evidence>
<evidence type="ECO:0000256" key="4">
    <source>
        <dbReference type="SAM" id="SignalP"/>
    </source>
</evidence>
<dbReference type="Pfam" id="PF06737">
    <property type="entry name" value="Transglycosylas"/>
    <property type="match status" value="1"/>
</dbReference>
<reference evidence="7" key="3">
    <citation type="submission" date="2020-11" db="EMBL/GenBank/DDBJ databases">
        <title>Molecular epidemiology and genomic profiles of multidrug-resistant bacteria collected from clinical sources in South Africa.</title>
        <authorList>
            <person name="Asante J."/>
            <person name="Amoako D.G."/>
        </authorList>
    </citation>
    <scope>NUCLEOTIDE SEQUENCE</scope>
    <source>
        <strain evidence="7">C68</strain>
    </source>
</reference>
<reference evidence="8 9" key="1">
    <citation type="submission" date="2017-10" db="EMBL/GenBank/DDBJ databases">
        <title>genome sequences of Staph epi in chlorhexidine trial.</title>
        <authorList>
            <person name="Greninger A.L."/>
            <person name="Addetia A."/>
            <person name="Qin X."/>
            <person name="Zerr D."/>
        </authorList>
    </citation>
    <scope>NUCLEOTIDE SEQUENCE [LARGE SCALE GENOMIC DNA]</scope>
    <source>
        <strain evidence="8 9">SCH-17</strain>
    </source>
</reference>
<evidence type="ECO:0000313" key="6">
    <source>
        <dbReference type="EMBL" id="MBF2230694.1"/>
    </source>
</evidence>
<feature type="domain" description="Resuscitation-promoting factor core lysozyme-like" evidence="5">
    <location>
        <begin position="142"/>
        <end position="219"/>
    </location>
</feature>
<dbReference type="OMA" id="AGPSQWV"/>
<dbReference type="Gene3D" id="1.10.530.10">
    <property type="match status" value="1"/>
</dbReference>
<dbReference type="OrthoDB" id="2314263at2"/>
<feature type="chain" id="PRO_5044381180" evidence="4">
    <location>
        <begin position="19"/>
        <end position="219"/>
    </location>
</feature>
<dbReference type="GO" id="GO:0016798">
    <property type="term" value="F:hydrolase activity, acting on glycosyl bonds"/>
    <property type="evidence" value="ECO:0007669"/>
    <property type="project" value="UniProtKB-KW"/>
</dbReference>
<evidence type="ECO:0000313" key="7">
    <source>
        <dbReference type="EMBL" id="MBF9303740.1"/>
    </source>
</evidence>
<dbReference type="AlphaFoldDB" id="A0A2G7HWP0"/>
<keyword evidence="1" id="KW-0378">Hydrolase</keyword>
<dbReference type="KEGG" id="seps:DP17_638"/>
<dbReference type="EMBL" id="JACGQI010000017">
    <property type="protein sequence ID" value="MBF2230694.1"/>
    <property type="molecule type" value="Genomic_DNA"/>
</dbReference>
<dbReference type="InterPro" id="IPR023346">
    <property type="entry name" value="Lysozyme-like_dom_sf"/>
</dbReference>
<dbReference type="RefSeq" id="WP_001829904.1">
    <property type="nucleotide sequence ID" value="NZ_AP019721.1"/>
</dbReference>
<dbReference type="InterPro" id="IPR010618">
    <property type="entry name" value="RPF"/>
</dbReference>
<evidence type="ECO:0000313" key="10">
    <source>
        <dbReference type="Proteomes" id="UP000622362"/>
    </source>
</evidence>
<dbReference type="Proteomes" id="UP000648077">
    <property type="component" value="Unassembled WGS sequence"/>
</dbReference>
<protein>
    <submittedName>
        <fullName evidence="8">Transglycosylase SceD</fullName>
    </submittedName>
    <submittedName>
        <fullName evidence="7">Transglycosylase family protein</fullName>
    </submittedName>
</protein>
<sequence length="219" mass="23056">MKKTLVASSLAIGLGVVAGNAGHDAHASETTNVDKAELAQKALTNDQSLNESPVQEGAYNINFDYNGNSYHFESDGSTWSWSYESTNNATQPVQPSQSQVATQQQPVQVSAPQNEQTAQPQTKSTSTSQTSSSKASSGSSVNVNSHLQQIAQRESGGDIHAINPSSGAAGKYQFLQSTWDSVAPSQYKGVSPAKAPESVQDRAAVKLYNTGGPGHWVTA</sequence>
<accession>A0A2G7HWP0</accession>
<evidence type="ECO:0000256" key="2">
    <source>
        <dbReference type="ARBA" id="ARBA00023295"/>
    </source>
</evidence>
<evidence type="ECO:0000256" key="3">
    <source>
        <dbReference type="SAM" id="MobiDB-lite"/>
    </source>
</evidence>